<evidence type="ECO:0000256" key="1">
    <source>
        <dbReference type="SAM" id="MobiDB-lite"/>
    </source>
</evidence>
<sequence length="141" mass="15827">MPFIDMGKEFGNVKEVPLAPEAEYDLRVTDVEEPPGKSYVQATIEITGTDFKNFNHFVNLPNKEKDDRTDEEKSREPGTTAFNKMIFVKRFLVLFGIPFEKNGFNPKDFLGATARAGLTQSVSQNGMRNNNISLPPLPEEG</sequence>
<name>A0A0F9GDX4_9ZZZZ</name>
<feature type="region of interest" description="Disordered" evidence="1">
    <location>
        <begin position="121"/>
        <end position="141"/>
    </location>
</feature>
<protein>
    <recommendedName>
        <fullName evidence="3">DUF669 domain-containing protein</fullName>
    </recommendedName>
</protein>
<accession>A0A0F9GDX4</accession>
<evidence type="ECO:0000313" key="2">
    <source>
        <dbReference type="EMBL" id="KKL67675.1"/>
    </source>
</evidence>
<dbReference type="EMBL" id="LAZR01026781">
    <property type="protein sequence ID" value="KKL67675.1"/>
    <property type="molecule type" value="Genomic_DNA"/>
</dbReference>
<feature type="compositionally biased region" description="Polar residues" evidence="1">
    <location>
        <begin position="121"/>
        <end position="133"/>
    </location>
</feature>
<feature type="compositionally biased region" description="Basic and acidic residues" evidence="1">
    <location>
        <begin position="62"/>
        <end position="76"/>
    </location>
</feature>
<gene>
    <name evidence="2" type="ORF">LCGC14_2132590</name>
</gene>
<comment type="caution">
    <text evidence="2">The sequence shown here is derived from an EMBL/GenBank/DDBJ whole genome shotgun (WGS) entry which is preliminary data.</text>
</comment>
<organism evidence="2">
    <name type="scientific">marine sediment metagenome</name>
    <dbReference type="NCBI Taxonomy" id="412755"/>
    <lineage>
        <taxon>unclassified sequences</taxon>
        <taxon>metagenomes</taxon>
        <taxon>ecological metagenomes</taxon>
    </lineage>
</organism>
<reference evidence="2" key="1">
    <citation type="journal article" date="2015" name="Nature">
        <title>Complex archaea that bridge the gap between prokaryotes and eukaryotes.</title>
        <authorList>
            <person name="Spang A."/>
            <person name="Saw J.H."/>
            <person name="Jorgensen S.L."/>
            <person name="Zaremba-Niedzwiedzka K."/>
            <person name="Martijn J."/>
            <person name="Lind A.E."/>
            <person name="van Eijk R."/>
            <person name="Schleper C."/>
            <person name="Guy L."/>
            <person name="Ettema T.J."/>
        </authorList>
    </citation>
    <scope>NUCLEOTIDE SEQUENCE</scope>
</reference>
<proteinExistence type="predicted"/>
<feature type="region of interest" description="Disordered" evidence="1">
    <location>
        <begin position="59"/>
        <end position="78"/>
    </location>
</feature>
<dbReference type="AlphaFoldDB" id="A0A0F9GDX4"/>
<evidence type="ECO:0008006" key="3">
    <source>
        <dbReference type="Google" id="ProtNLM"/>
    </source>
</evidence>